<sequence>MHPVVRVYLSPSHASWSSRQRGLTLIELLVAIAVLVIIATIGLPNFQQFTARNEVAAEVMRIKTALALTRSAAITRRTTATLCPSLDMTHCQISNNAEGDAWRASLAVFEGQGETGDTLLRTFGESRLPSLTYRNDDRPVRYKALGRSGGHNGTFRLCGRLDEGASIIVNNVGRVRVESDRPEC</sequence>
<keyword evidence="4" id="KW-0488">Methylation</keyword>
<evidence type="ECO:0000256" key="7">
    <source>
        <dbReference type="ARBA" id="ARBA00022989"/>
    </source>
</evidence>
<dbReference type="Pfam" id="PF07963">
    <property type="entry name" value="N_methyl"/>
    <property type="match status" value="1"/>
</dbReference>
<dbReference type="GO" id="GO:0005886">
    <property type="term" value="C:plasma membrane"/>
    <property type="evidence" value="ECO:0007669"/>
    <property type="project" value="UniProtKB-SubCell"/>
</dbReference>
<evidence type="ECO:0000256" key="8">
    <source>
        <dbReference type="ARBA" id="ARBA00023136"/>
    </source>
</evidence>
<evidence type="ECO:0000256" key="3">
    <source>
        <dbReference type="ARBA" id="ARBA00022475"/>
    </source>
</evidence>
<evidence type="ECO:0000256" key="10">
    <source>
        <dbReference type="ARBA" id="ARBA00030775"/>
    </source>
</evidence>
<dbReference type="InterPro" id="IPR022346">
    <property type="entry name" value="T2SS_GspH"/>
</dbReference>
<dbReference type="NCBIfam" id="TIGR02532">
    <property type="entry name" value="IV_pilin_GFxxxE"/>
    <property type="match status" value="1"/>
</dbReference>
<keyword evidence="14" id="KW-1185">Reference proteome</keyword>
<proteinExistence type="inferred from homology"/>
<keyword evidence="7 11" id="KW-1133">Transmembrane helix</keyword>
<comment type="caution">
    <text evidence="13">The sequence shown here is derived from an EMBL/GenBank/DDBJ whole genome shotgun (WGS) entry which is preliminary data.</text>
</comment>
<keyword evidence="8 11" id="KW-0472">Membrane</keyword>
<evidence type="ECO:0000256" key="1">
    <source>
        <dbReference type="ARBA" id="ARBA00004377"/>
    </source>
</evidence>
<dbReference type="InterPro" id="IPR045584">
    <property type="entry name" value="Pilin-like"/>
</dbReference>
<dbReference type="Pfam" id="PF12019">
    <property type="entry name" value="GspH"/>
    <property type="match status" value="1"/>
</dbReference>
<dbReference type="SUPFAM" id="SSF54523">
    <property type="entry name" value="Pili subunits"/>
    <property type="match status" value="1"/>
</dbReference>
<gene>
    <name evidence="13" type="ORF">FEI13_11560</name>
</gene>
<evidence type="ECO:0000256" key="5">
    <source>
        <dbReference type="ARBA" id="ARBA00022519"/>
    </source>
</evidence>
<evidence type="ECO:0000256" key="4">
    <source>
        <dbReference type="ARBA" id="ARBA00022481"/>
    </source>
</evidence>
<evidence type="ECO:0000256" key="9">
    <source>
        <dbReference type="ARBA" id="ARBA00025772"/>
    </source>
</evidence>
<evidence type="ECO:0000256" key="11">
    <source>
        <dbReference type="SAM" id="Phobius"/>
    </source>
</evidence>
<keyword evidence="6 11" id="KW-0812">Transmembrane</keyword>
<comment type="similarity">
    <text evidence="9">Belongs to the GSP H family.</text>
</comment>
<dbReference type="EMBL" id="VBUI01000016">
    <property type="protein sequence ID" value="TLF49577.1"/>
    <property type="molecule type" value="Genomic_DNA"/>
</dbReference>
<evidence type="ECO:0000256" key="2">
    <source>
        <dbReference type="ARBA" id="ARBA00021549"/>
    </source>
</evidence>
<dbReference type="OrthoDB" id="6182870at2"/>
<dbReference type="RefSeq" id="WP_138181671.1">
    <property type="nucleotide sequence ID" value="NZ_VBUI01000016.1"/>
</dbReference>
<dbReference type="Gene3D" id="3.55.40.10">
    <property type="entry name" value="minor pseudopilin epsh domain"/>
    <property type="match status" value="1"/>
</dbReference>
<dbReference type="GO" id="GO:0015627">
    <property type="term" value="C:type II protein secretion system complex"/>
    <property type="evidence" value="ECO:0007669"/>
    <property type="project" value="InterPro"/>
</dbReference>
<evidence type="ECO:0000313" key="14">
    <source>
        <dbReference type="Proteomes" id="UP000306973"/>
    </source>
</evidence>
<dbReference type="GO" id="GO:0015628">
    <property type="term" value="P:protein secretion by the type II secretion system"/>
    <property type="evidence" value="ECO:0007669"/>
    <property type="project" value="InterPro"/>
</dbReference>
<evidence type="ECO:0000259" key="12">
    <source>
        <dbReference type="Pfam" id="PF12019"/>
    </source>
</evidence>
<comment type="subcellular location">
    <subcellularLocation>
        <location evidence="1">Cell inner membrane</location>
        <topology evidence="1">Single-pass membrane protein</topology>
    </subcellularLocation>
</comment>
<name>A0A5R8MFT4_9GAMM</name>
<protein>
    <recommendedName>
        <fullName evidence="2">Type II secretion system protein H</fullName>
    </recommendedName>
    <alternativeName>
        <fullName evidence="10">General secretion pathway protein H</fullName>
    </alternativeName>
</protein>
<organism evidence="13 14">
    <name type="scientific">Halomonas urmiana</name>
    <dbReference type="NCBI Taxonomy" id="490901"/>
    <lineage>
        <taxon>Bacteria</taxon>
        <taxon>Pseudomonadati</taxon>
        <taxon>Pseudomonadota</taxon>
        <taxon>Gammaproteobacteria</taxon>
        <taxon>Oceanospirillales</taxon>
        <taxon>Halomonadaceae</taxon>
        <taxon>Halomonas</taxon>
    </lineage>
</organism>
<dbReference type="Proteomes" id="UP000306973">
    <property type="component" value="Unassembled WGS sequence"/>
</dbReference>
<keyword evidence="5" id="KW-0997">Cell inner membrane</keyword>
<dbReference type="InterPro" id="IPR012902">
    <property type="entry name" value="N_methyl_site"/>
</dbReference>
<keyword evidence="3" id="KW-1003">Cell membrane</keyword>
<dbReference type="PROSITE" id="PS00409">
    <property type="entry name" value="PROKAR_NTER_METHYL"/>
    <property type="match status" value="1"/>
</dbReference>
<reference evidence="13 14" key="1">
    <citation type="journal article" date="2007" name="Int. J. Syst. Evol. Microbiol.">
        <title>Halomonas saccharevitans sp. nov., Halomonas arcis sp. nov. and Halomonas subterranea sp. nov., halophilic bacteria isolated from hypersaline environments of China.</title>
        <authorList>
            <person name="Xu X.W."/>
            <person name="Wu Y.H."/>
            <person name="Zhou Z."/>
            <person name="Wang C.S."/>
            <person name="Zhou Y.G."/>
            <person name="Zhang H.B."/>
            <person name="Wang Y."/>
            <person name="Wu M."/>
        </authorList>
    </citation>
    <scope>NUCLEOTIDE SEQUENCE [LARGE SCALE GENOMIC DNA]</scope>
    <source>
        <strain evidence="13 14">TBZ3</strain>
    </source>
</reference>
<feature type="domain" description="General secretion pathway GspH" evidence="12">
    <location>
        <begin position="59"/>
        <end position="173"/>
    </location>
</feature>
<evidence type="ECO:0000313" key="13">
    <source>
        <dbReference type="EMBL" id="TLF49577.1"/>
    </source>
</evidence>
<accession>A0A5R8MFT4</accession>
<dbReference type="AlphaFoldDB" id="A0A5R8MFT4"/>
<feature type="transmembrane region" description="Helical" evidence="11">
    <location>
        <begin position="22"/>
        <end position="43"/>
    </location>
</feature>
<evidence type="ECO:0000256" key="6">
    <source>
        <dbReference type="ARBA" id="ARBA00022692"/>
    </source>
</evidence>